<accession>A0A1G2IK17</accession>
<evidence type="ECO:0000313" key="1">
    <source>
        <dbReference type="EMBL" id="OGZ74740.1"/>
    </source>
</evidence>
<dbReference type="EMBL" id="MHOZ01000002">
    <property type="protein sequence ID" value="OGZ74740.1"/>
    <property type="molecule type" value="Genomic_DNA"/>
</dbReference>
<reference evidence="1 2" key="1">
    <citation type="journal article" date="2016" name="Nat. Commun.">
        <title>Thousands of microbial genomes shed light on interconnected biogeochemical processes in an aquifer system.</title>
        <authorList>
            <person name="Anantharaman K."/>
            <person name="Brown C.T."/>
            <person name="Hug L.A."/>
            <person name="Sharon I."/>
            <person name="Castelle C.J."/>
            <person name="Probst A.J."/>
            <person name="Thomas B.C."/>
            <person name="Singh A."/>
            <person name="Wilkins M.J."/>
            <person name="Karaoz U."/>
            <person name="Brodie E.L."/>
            <person name="Williams K.H."/>
            <person name="Hubbard S.S."/>
            <person name="Banfield J.F."/>
        </authorList>
    </citation>
    <scope>NUCLEOTIDE SEQUENCE [LARGE SCALE GENOMIC DNA]</scope>
</reference>
<protein>
    <submittedName>
        <fullName evidence="1">Uncharacterized protein</fullName>
    </submittedName>
</protein>
<proteinExistence type="predicted"/>
<gene>
    <name evidence="1" type="ORF">A2998_02895</name>
</gene>
<organism evidence="1 2">
    <name type="scientific">Candidatus Staskawiczbacteria bacterium RIFCSPLOWO2_01_FULL_37_25b</name>
    <dbReference type="NCBI Taxonomy" id="1802213"/>
    <lineage>
        <taxon>Bacteria</taxon>
        <taxon>Candidatus Staskawicziibacteriota</taxon>
    </lineage>
</organism>
<comment type="caution">
    <text evidence="1">The sequence shown here is derived from an EMBL/GenBank/DDBJ whole genome shotgun (WGS) entry which is preliminary data.</text>
</comment>
<evidence type="ECO:0000313" key="2">
    <source>
        <dbReference type="Proteomes" id="UP000178826"/>
    </source>
</evidence>
<name>A0A1G2IK17_9BACT</name>
<dbReference type="Proteomes" id="UP000178826">
    <property type="component" value="Unassembled WGS sequence"/>
</dbReference>
<sequence length="92" mass="10820">MLLIWQTCRREITTSQTSTERKTDEGIHAYKLGPMEKVVDWYYSHRYWAIELAVDWGNEKDDSTESKSNLNFHSQTNDRKKVEALLVNAARN</sequence>
<dbReference type="AlphaFoldDB" id="A0A1G2IK17"/>